<dbReference type="EMBL" id="LMWV01000026">
    <property type="protein sequence ID" value="KUN61769.1"/>
    <property type="molecule type" value="Genomic_DNA"/>
</dbReference>
<dbReference type="Proteomes" id="UP000054375">
    <property type="component" value="Unassembled WGS sequence"/>
</dbReference>
<feature type="compositionally biased region" description="Low complexity" evidence="1">
    <location>
        <begin position="60"/>
        <end position="74"/>
    </location>
</feature>
<dbReference type="AlphaFoldDB" id="A0A117QZ11"/>
<evidence type="ECO:0008006" key="7">
    <source>
        <dbReference type="Google" id="ProtNLM"/>
    </source>
</evidence>
<gene>
    <name evidence="4" type="ORF">AQJ54_32000</name>
    <name evidence="3" type="ORF">DWG14_04415</name>
</gene>
<name>A0A117QZ11_9ACTN</name>
<feature type="region of interest" description="Disordered" evidence="1">
    <location>
        <begin position="60"/>
        <end position="92"/>
    </location>
</feature>
<dbReference type="KEGG" id="sge:DWG14_04415"/>
<evidence type="ECO:0000256" key="2">
    <source>
        <dbReference type="SAM" id="SignalP"/>
    </source>
</evidence>
<feature type="signal peptide" evidence="2">
    <location>
        <begin position="1"/>
        <end position="30"/>
    </location>
</feature>
<dbReference type="GeneID" id="91283301"/>
<proteinExistence type="predicted"/>
<reference evidence="3 6" key="2">
    <citation type="submission" date="2018-09" db="EMBL/GenBank/DDBJ databases">
        <title>Production of Trimethoprim by Streptomyces sp. 3E-1.</title>
        <authorList>
            <person name="Kang H.J."/>
            <person name="Kim S.B."/>
        </authorList>
    </citation>
    <scope>NUCLEOTIDE SEQUENCE [LARGE SCALE GENOMIC DNA]</scope>
    <source>
        <strain evidence="3 6">3E-1</strain>
    </source>
</reference>
<feature type="chain" id="PRO_5041794336" description="Secreted protein" evidence="2">
    <location>
        <begin position="31"/>
        <end position="106"/>
    </location>
</feature>
<evidence type="ECO:0000313" key="4">
    <source>
        <dbReference type="EMBL" id="KUN61769.1"/>
    </source>
</evidence>
<sequence length="106" mass="11209">MSTARRPQHRLGLLRALVLLLVLLVPGAPAQTHAAHVVAGETAEYDVLDTALRPPARTAHRTAAAVPLRPAARPGTAPSVSEGRRLPAPPRPPYALPALRSVVLRC</sequence>
<organism evidence="4 5">
    <name type="scientific">Streptomyces griseorubiginosus</name>
    <dbReference type="NCBI Taxonomy" id="67304"/>
    <lineage>
        <taxon>Bacteria</taxon>
        <taxon>Bacillati</taxon>
        <taxon>Actinomycetota</taxon>
        <taxon>Actinomycetes</taxon>
        <taxon>Kitasatosporales</taxon>
        <taxon>Streptomycetaceae</taxon>
        <taxon>Streptomyces</taxon>
    </lineage>
</organism>
<protein>
    <recommendedName>
        <fullName evidence="7">Secreted protein</fullName>
    </recommendedName>
</protein>
<dbReference type="EMBL" id="CP032427">
    <property type="protein sequence ID" value="AYC40164.1"/>
    <property type="molecule type" value="Genomic_DNA"/>
</dbReference>
<keyword evidence="2" id="KW-0732">Signal</keyword>
<evidence type="ECO:0000256" key="1">
    <source>
        <dbReference type="SAM" id="MobiDB-lite"/>
    </source>
</evidence>
<accession>A0A117QZ11</accession>
<evidence type="ECO:0000313" key="5">
    <source>
        <dbReference type="Proteomes" id="UP000054375"/>
    </source>
</evidence>
<evidence type="ECO:0000313" key="3">
    <source>
        <dbReference type="EMBL" id="AYC40164.1"/>
    </source>
</evidence>
<keyword evidence="5" id="KW-1185">Reference proteome</keyword>
<dbReference type="Proteomes" id="UP000265765">
    <property type="component" value="Chromosome"/>
</dbReference>
<dbReference type="RefSeq" id="WP_062243125.1">
    <property type="nucleotide sequence ID" value="NZ_CP032427.1"/>
</dbReference>
<evidence type="ECO:0000313" key="6">
    <source>
        <dbReference type="Proteomes" id="UP000265765"/>
    </source>
</evidence>
<reference evidence="4 5" key="1">
    <citation type="submission" date="2015-10" db="EMBL/GenBank/DDBJ databases">
        <title>Draft genome sequence of Streptomyces griseorubiginosus DSM 40469, type strain for the species Streptomyces griseorubiginosus.</title>
        <authorList>
            <person name="Ruckert C."/>
            <person name="Winkler A."/>
            <person name="Kalinowski J."/>
            <person name="Kampfer P."/>
            <person name="Glaeser S."/>
        </authorList>
    </citation>
    <scope>NUCLEOTIDE SEQUENCE [LARGE SCALE GENOMIC DNA]</scope>
    <source>
        <strain evidence="4 5">DSM 40469</strain>
    </source>
</reference>